<feature type="compositionally biased region" description="Low complexity" evidence="2">
    <location>
        <begin position="254"/>
        <end position="267"/>
    </location>
</feature>
<evidence type="ECO:0000313" key="3">
    <source>
        <dbReference type="EMBL" id="SPO22993.1"/>
    </source>
</evidence>
<feature type="coiled-coil region" evidence="1">
    <location>
        <begin position="861"/>
        <end position="973"/>
    </location>
</feature>
<dbReference type="PANTHER" id="PTHR43941">
    <property type="entry name" value="STRUCTURAL MAINTENANCE OF CHROMOSOMES PROTEIN 2"/>
    <property type="match status" value="1"/>
</dbReference>
<feature type="compositionally biased region" description="Polar residues" evidence="2">
    <location>
        <begin position="643"/>
        <end position="656"/>
    </location>
</feature>
<feature type="compositionally biased region" description="Low complexity" evidence="2">
    <location>
        <begin position="1144"/>
        <end position="1161"/>
    </location>
</feature>
<sequence length="1597" mass="169362">MSTSASTSAVASESSRDRGEQILSAKKKLKSYRAKQALMAQKRSSASSSHSRSGSGVRYSDTPPVAAVVEALSNEIVSQASTSAVSAANPSLAHARSASRSGHARGHSRAGSISITPNALWSQAQAIASSPAPASASLLGRPASIIAPSAGHIRSHSRSHSRNFSRSRPVSISMLGAKKQEPVVLAIEHRAQHESVDAAANTQRRSQQFLDSSALFGGAITPSLRPASTASAKRTSFIIPVSPGLFDRPASQGPATTATSAPSTSTTRHSRRLSRHARTPSVSTKRESIEIMGGLGAGLGLDITNTPSPLQSMGSSRRRSSRMSNLPSASLLFGSTAEPSSIPANSTNSRASGQHWDWRKAIADASEQAEEDAQGRLTALEKLEGRTSSTSTAARSTLAERPSSTITASRASKRLSSHTRTESIQIPNLDEIHQNEINERRASWNSQPLETPASAPSSSTTNLRESWGRNLVLPSTSSLLSVGFSSPALSSTYLSSPGRPVSMIERAESPQPEGLGTLMEEEEEDDATSPSRERPSLDMPVDGRTTAEQELRKQRREVEDETVKRNRRASLAPKPLKLKSRPPSLYLTPSQRSGLVSSPSMPNFATSPLLAPSAIADEVTPKASTAELPETEAEESPVDEQETSSNAMPSRSTTCPDLSAVAPTAEESDSREANDATSPVDTKMSPEDVANQEQRQLEELQQQILRAHRNSVIAPAAGPSSADSSSASSGSTPSRQGMRTLRLGSQANLASIMESGSPSNSASGSVSTSTTTSTPAQRRRSLIMGSFSAAPINGSSSRDNDFVTSFSSAAATSRAARRSSIIYKPSTASVLETSSSHSASDSIASLGGVPLAVHDELKAKANRDAALLESTKKQVEMLERELANETERSAREKAELEQWNLDKEEHLFDRAQRAETAARQAEDAVVAMRAELEQTKEQLEDLSAEREVLQDDIEGWRSRCQDLEKTLRTEKAKSDENRRLRAAARLRIKQLTDAIEFNQGTVPADDLGVLAALEMPQLDLATVLRSPNLGAVSPNLSAATPGLSPSIGHEEAPPQITKLLADMRQQIFNLAGSLEHERKQHLHAKEEVARLQQQTADKVPIASTAEQSFASTADDESFSSSARRSSGVLGKNKRHVFAYDSSMGSFGQSQSSASLSMTTTDDTVHTDNDSDMSDSFSTKLPASESELIGLGMGSLQTLDEIEEVSEVSESVDGTLSGALGDKHSTVDAGATSPAWIDVEAGGGIEVERPSLEMSESSFGATYQDAENAPPTPDLYRSNEPSSRFPAATAASAASAGLAEHSTQSSSSSSADSHAAPSTPPLHATAAPPSPRPEFHREWSFEWGKHRAAKTPSEQHAVEDFFGILCTDVVLPPLSNSTEPLDLPPIHLTNPSGTLAPTARINKDGKPIVSSASARTASVFGNRRPPVARSAYLRESFDSTPPSGGGAVVQRYGHEANASSASSLAAIGSRALSRMSLQGLTGAFSGLSGYLTNQSGAAVTAAKMCNSIDGENAKWTHRFVEEDEEEEPFDLKTSKFDIESSGPSLKHPSWTSTTTAKTAAGQPRRYVRKSAVPPPKATPVWLLDFSLIGGGTGPVFSL</sequence>
<feature type="compositionally biased region" description="Basic and acidic residues" evidence="2">
    <location>
        <begin position="430"/>
        <end position="442"/>
    </location>
</feature>
<feature type="region of interest" description="Disordered" evidence="2">
    <location>
        <begin position="1535"/>
        <end position="1562"/>
    </location>
</feature>
<dbReference type="PANTHER" id="PTHR43941:SF1">
    <property type="entry name" value="STRUCTURAL MAINTENANCE OF CHROMOSOMES PROTEIN 2"/>
    <property type="match status" value="1"/>
</dbReference>
<feature type="compositionally biased region" description="Basic and acidic residues" evidence="2">
    <location>
        <begin position="545"/>
        <end position="564"/>
    </location>
</feature>
<feature type="region of interest" description="Disordered" evidence="2">
    <location>
        <begin position="300"/>
        <end position="355"/>
    </location>
</feature>
<proteinExistence type="predicted"/>
<feature type="region of interest" description="Disordered" evidence="2">
    <location>
        <begin position="380"/>
        <end position="463"/>
    </location>
</feature>
<feature type="compositionally biased region" description="Polar residues" evidence="2">
    <location>
        <begin position="337"/>
        <end position="352"/>
    </location>
</feature>
<dbReference type="GO" id="GO:0007076">
    <property type="term" value="P:mitotic chromosome condensation"/>
    <property type="evidence" value="ECO:0007669"/>
    <property type="project" value="TreeGrafter"/>
</dbReference>
<accession>A0A5C3DX17</accession>
<feature type="region of interest" description="Disordered" evidence="2">
    <location>
        <begin position="243"/>
        <end position="288"/>
    </location>
</feature>
<feature type="compositionally biased region" description="Low complexity" evidence="2">
    <location>
        <begin position="714"/>
        <end position="734"/>
    </location>
</feature>
<feature type="region of interest" description="Disordered" evidence="2">
    <location>
        <begin position="149"/>
        <end position="168"/>
    </location>
</feature>
<feature type="region of interest" description="Disordered" evidence="2">
    <location>
        <begin position="509"/>
        <end position="780"/>
    </location>
</feature>
<dbReference type="Proteomes" id="UP000324022">
    <property type="component" value="Unassembled WGS sequence"/>
</dbReference>
<feature type="compositionally biased region" description="Low complexity" evidence="2">
    <location>
        <begin position="1"/>
        <end position="13"/>
    </location>
</feature>
<dbReference type="GO" id="GO:0003682">
    <property type="term" value="F:chromatin binding"/>
    <property type="evidence" value="ECO:0007669"/>
    <property type="project" value="TreeGrafter"/>
</dbReference>
<evidence type="ECO:0000256" key="2">
    <source>
        <dbReference type="SAM" id="MobiDB-lite"/>
    </source>
</evidence>
<protein>
    <submittedName>
        <fullName evidence="3">Uncharacterized protein</fullName>
    </submittedName>
</protein>
<feature type="compositionally biased region" description="Acidic residues" evidence="2">
    <location>
        <begin position="629"/>
        <end position="642"/>
    </location>
</feature>
<feature type="compositionally biased region" description="Low complexity" evidence="2">
    <location>
        <begin position="1281"/>
        <end position="1316"/>
    </location>
</feature>
<gene>
    <name evidence="3" type="ORF">UTRI_01671</name>
</gene>
<feature type="region of interest" description="Disordered" evidence="2">
    <location>
        <begin position="1253"/>
        <end position="1335"/>
    </location>
</feature>
<evidence type="ECO:0000256" key="1">
    <source>
        <dbReference type="SAM" id="Coils"/>
    </source>
</evidence>
<dbReference type="GO" id="GO:0000785">
    <property type="term" value="C:chromatin"/>
    <property type="evidence" value="ECO:0007669"/>
    <property type="project" value="TreeGrafter"/>
</dbReference>
<name>A0A5C3DX17_9BASI</name>
<keyword evidence="1" id="KW-0175">Coiled coil</keyword>
<dbReference type="GO" id="GO:0000793">
    <property type="term" value="C:condensed chromosome"/>
    <property type="evidence" value="ECO:0007669"/>
    <property type="project" value="TreeGrafter"/>
</dbReference>
<feature type="compositionally biased region" description="Low complexity" evidence="2">
    <location>
        <begin position="755"/>
        <end position="776"/>
    </location>
</feature>
<feature type="compositionally biased region" description="Basic residues" evidence="2">
    <location>
        <begin position="268"/>
        <end position="278"/>
    </location>
</feature>
<organism evidence="3 4">
    <name type="scientific">Ustilago trichophora</name>
    <dbReference type="NCBI Taxonomy" id="86804"/>
    <lineage>
        <taxon>Eukaryota</taxon>
        <taxon>Fungi</taxon>
        <taxon>Dikarya</taxon>
        <taxon>Basidiomycota</taxon>
        <taxon>Ustilaginomycotina</taxon>
        <taxon>Ustilaginomycetes</taxon>
        <taxon>Ustilaginales</taxon>
        <taxon>Ustilaginaceae</taxon>
        <taxon>Ustilago</taxon>
    </lineage>
</organism>
<keyword evidence="4" id="KW-1185">Reference proteome</keyword>
<evidence type="ECO:0000313" key="4">
    <source>
        <dbReference type="Proteomes" id="UP000324022"/>
    </source>
</evidence>
<feature type="compositionally biased region" description="Low complexity" evidence="2">
    <location>
        <begin position="1550"/>
        <end position="1559"/>
    </location>
</feature>
<feature type="region of interest" description="Disordered" evidence="2">
    <location>
        <begin position="1144"/>
        <end position="1178"/>
    </location>
</feature>
<feature type="region of interest" description="Disordered" evidence="2">
    <location>
        <begin position="1"/>
        <end position="61"/>
    </location>
</feature>
<reference evidence="3 4" key="1">
    <citation type="submission" date="2018-03" db="EMBL/GenBank/DDBJ databases">
        <authorList>
            <person name="Guldener U."/>
        </authorList>
    </citation>
    <scope>NUCLEOTIDE SEQUENCE [LARGE SCALE GENOMIC DNA]</scope>
    <source>
        <strain evidence="3 4">NBRC100155</strain>
    </source>
</reference>
<dbReference type="EMBL" id="OOIN01000005">
    <property type="protein sequence ID" value="SPO22993.1"/>
    <property type="molecule type" value="Genomic_DNA"/>
</dbReference>
<dbReference type="OrthoDB" id="2528184at2759"/>
<feature type="compositionally biased region" description="Basic residues" evidence="2">
    <location>
        <begin position="153"/>
        <end position="165"/>
    </location>
</feature>
<feature type="compositionally biased region" description="Low complexity" evidence="2">
    <location>
        <begin position="386"/>
        <end position="397"/>
    </location>
</feature>
<feature type="compositionally biased region" description="Low complexity" evidence="2">
    <location>
        <begin position="569"/>
        <end position="585"/>
    </location>
</feature>
<feature type="compositionally biased region" description="Low complexity" evidence="2">
    <location>
        <begin position="43"/>
        <end position="60"/>
    </location>
</feature>
<dbReference type="GO" id="GO:0000796">
    <property type="term" value="C:condensin complex"/>
    <property type="evidence" value="ECO:0007669"/>
    <property type="project" value="TreeGrafter"/>
</dbReference>
<feature type="compositionally biased region" description="Polar residues" evidence="2">
    <location>
        <begin position="587"/>
        <end position="606"/>
    </location>
</feature>
<feature type="compositionally biased region" description="Low complexity" evidence="2">
    <location>
        <begin position="451"/>
        <end position="461"/>
    </location>
</feature>